<dbReference type="GO" id="GO:0003729">
    <property type="term" value="F:mRNA binding"/>
    <property type="evidence" value="ECO:0007669"/>
    <property type="project" value="TreeGrafter"/>
</dbReference>
<dbReference type="STRING" id="53326.A0A016RV57"/>
<feature type="region of interest" description="Disordered" evidence="1">
    <location>
        <begin position="91"/>
        <end position="111"/>
    </location>
</feature>
<keyword evidence="4" id="KW-1185">Reference proteome</keyword>
<evidence type="ECO:0000313" key="3">
    <source>
        <dbReference type="EMBL" id="EYB82270.1"/>
    </source>
</evidence>
<dbReference type="OrthoDB" id="6777263at2759"/>
<feature type="region of interest" description="Disordered" evidence="1">
    <location>
        <begin position="444"/>
        <end position="463"/>
    </location>
</feature>
<organism evidence="3 4">
    <name type="scientific">Ancylostoma ceylanicum</name>
    <dbReference type="NCBI Taxonomy" id="53326"/>
    <lineage>
        <taxon>Eukaryota</taxon>
        <taxon>Metazoa</taxon>
        <taxon>Ecdysozoa</taxon>
        <taxon>Nematoda</taxon>
        <taxon>Chromadorea</taxon>
        <taxon>Rhabditida</taxon>
        <taxon>Rhabditina</taxon>
        <taxon>Rhabditomorpha</taxon>
        <taxon>Strongyloidea</taxon>
        <taxon>Ancylostomatidae</taxon>
        <taxon>Ancylostomatinae</taxon>
        <taxon>Ancylostoma</taxon>
    </lineage>
</organism>
<protein>
    <recommendedName>
        <fullName evidence="2">STAR protein homodimerisation region domain-containing protein</fullName>
    </recommendedName>
</protein>
<dbReference type="PANTHER" id="PTHR11208:SF125">
    <property type="entry name" value="KH DOMAIN-CONTAINING RNA-BINDING PROTEIN QKI"/>
    <property type="match status" value="1"/>
</dbReference>
<dbReference type="PANTHER" id="PTHR11208">
    <property type="entry name" value="RNA-BINDING PROTEIN RELATED"/>
    <property type="match status" value="1"/>
</dbReference>
<dbReference type="InterPro" id="IPR032377">
    <property type="entry name" value="STAR_dimer"/>
</dbReference>
<accession>A0A016RV57</accession>
<dbReference type="Gene3D" id="3.30.1370.10">
    <property type="entry name" value="K Homology domain, type 1"/>
    <property type="match status" value="1"/>
</dbReference>
<gene>
    <name evidence="3" type="primary">Acey_s0363.g3530</name>
    <name evidence="3" type="ORF">Y032_0363g3530</name>
</gene>
<dbReference type="Pfam" id="PF16544">
    <property type="entry name" value="STAR_dimer"/>
    <property type="match status" value="1"/>
</dbReference>
<name>A0A016RV57_9BILA</name>
<sequence length="463" mass="51396">MLLINLLRSNYSSNYPIKVSDAELLFCFSEEGMHSCSAYPYRSSYAVSGSPLRGYHSLTRHDDNVFPSFSSARSVSSRCRRLSSAAADCRLKSSGSDGRKSPSFGSGSPDGASHMDCSLEYLADLVKEKKDLEMFGDNFQHVDRLLSEEISRVRGALFQTEFVTEPFDLPEPIGDVVTITEKIYVPKREYPDINHVLLLVIAGKHPLIVVQLCWTHSWTTWHDSKAAGTGNWLQDYGQRQRFHARQAKGLDSSLHVIELKQVAFLKEEANRGKPNWEHLDDELHVLLQCEDTENRARIKLRAAMEHVKKLLVPAPEGTDELKRKQLMELAIINGTYRPFHKSGLSNSNRILTPVPLVSPIRAPIFVSPTSSPNSVSVQKSSNPGYIGAATQQPFDYSSFMNPNFLESALASFQIANELHLPTFPTATSLVNTFPSLFMGTSANSVPTQDASTAAPALSPTKCF</sequence>
<evidence type="ECO:0000259" key="2">
    <source>
        <dbReference type="Pfam" id="PF16544"/>
    </source>
</evidence>
<dbReference type="Proteomes" id="UP000024635">
    <property type="component" value="Unassembled WGS sequence"/>
</dbReference>
<reference evidence="4" key="1">
    <citation type="journal article" date="2015" name="Nat. Genet.">
        <title>The genome and transcriptome of the zoonotic hookworm Ancylostoma ceylanicum identify infection-specific gene families.</title>
        <authorList>
            <person name="Schwarz E.M."/>
            <person name="Hu Y."/>
            <person name="Antoshechkin I."/>
            <person name="Miller M.M."/>
            <person name="Sternberg P.W."/>
            <person name="Aroian R.V."/>
        </authorList>
    </citation>
    <scope>NUCLEOTIDE SEQUENCE</scope>
    <source>
        <strain evidence="4">HY135</strain>
    </source>
</reference>
<dbReference type="EMBL" id="JARK01001699">
    <property type="protein sequence ID" value="EYB82270.1"/>
    <property type="molecule type" value="Genomic_DNA"/>
</dbReference>
<dbReference type="Gene3D" id="1.20.5.4010">
    <property type="match status" value="1"/>
</dbReference>
<dbReference type="GO" id="GO:0005634">
    <property type="term" value="C:nucleus"/>
    <property type="evidence" value="ECO:0007669"/>
    <property type="project" value="TreeGrafter"/>
</dbReference>
<evidence type="ECO:0000256" key="1">
    <source>
        <dbReference type="SAM" id="MobiDB-lite"/>
    </source>
</evidence>
<dbReference type="SUPFAM" id="SSF54791">
    <property type="entry name" value="Eukaryotic type KH-domain (KH-domain type I)"/>
    <property type="match status" value="1"/>
</dbReference>
<dbReference type="InterPro" id="IPR045071">
    <property type="entry name" value="BBP-like"/>
</dbReference>
<comment type="caution">
    <text evidence="3">The sequence shown here is derived from an EMBL/GenBank/DDBJ whole genome shotgun (WGS) entry which is preliminary data.</text>
</comment>
<feature type="domain" description="STAR protein homodimerisation region" evidence="2">
    <location>
        <begin position="118"/>
        <end position="163"/>
    </location>
</feature>
<dbReference type="GO" id="GO:0048024">
    <property type="term" value="P:regulation of mRNA splicing, via spliceosome"/>
    <property type="evidence" value="ECO:0007669"/>
    <property type="project" value="TreeGrafter"/>
</dbReference>
<proteinExistence type="predicted"/>
<evidence type="ECO:0000313" key="4">
    <source>
        <dbReference type="Proteomes" id="UP000024635"/>
    </source>
</evidence>
<dbReference type="AlphaFoldDB" id="A0A016RV57"/>
<dbReference type="InterPro" id="IPR036612">
    <property type="entry name" value="KH_dom_type_1_sf"/>
</dbReference>